<keyword evidence="2" id="KW-1185">Reference proteome</keyword>
<dbReference type="EMBL" id="CABDUW010001131">
    <property type="protein sequence ID" value="VTJ78903.1"/>
    <property type="molecule type" value="Genomic_DNA"/>
</dbReference>
<name>A0A5E4CAP0_MARMO</name>
<proteinExistence type="predicted"/>
<dbReference type="AlphaFoldDB" id="A0A5E4CAP0"/>
<accession>A0A5E4CAP0</accession>
<evidence type="ECO:0000313" key="1">
    <source>
        <dbReference type="EMBL" id="VTJ78903.1"/>
    </source>
</evidence>
<dbReference type="Proteomes" id="UP000335636">
    <property type="component" value="Unassembled WGS sequence"/>
</dbReference>
<protein>
    <submittedName>
        <fullName evidence="1">Uncharacterized protein</fullName>
    </submittedName>
</protein>
<gene>
    <name evidence="1" type="ORF">MONAX_5E029361</name>
</gene>
<organism evidence="1 2">
    <name type="scientific">Marmota monax</name>
    <name type="common">Woodchuck</name>
    <dbReference type="NCBI Taxonomy" id="9995"/>
    <lineage>
        <taxon>Eukaryota</taxon>
        <taxon>Metazoa</taxon>
        <taxon>Chordata</taxon>
        <taxon>Craniata</taxon>
        <taxon>Vertebrata</taxon>
        <taxon>Euteleostomi</taxon>
        <taxon>Mammalia</taxon>
        <taxon>Eutheria</taxon>
        <taxon>Euarchontoglires</taxon>
        <taxon>Glires</taxon>
        <taxon>Rodentia</taxon>
        <taxon>Sciuromorpha</taxon>
        <taxon>Sciuridae</taxon>
        <taxon>Xerinae</taxon>
        <taxon>Marmotini</taxon>
        <taxon>Marmota</taxon>
    </lineage>
</organism>
<evidence type="ECO:0000313" key="2">
    <source>
        <dbReference type="Proteomes" id="UP000335636"/>
    </source>
</evidence>
<feature type="non-terminal residue" evidence="1">
    <location>
        <position position="61"/>
    </location>
</feature>
<reference evidence="1" key="1">
    <citation type="submission" date="2019-04" db="EMBL/GenBank/DDBJ databases">
        <authorList>
            <person name="Alioto T."/>
            <person name="Alioto T."/>
        </authorList>
    </citation>
    <scope>NUCLEOTIDE SEQUENCE [LARGE SCALE GENOMIC DNA]</scope>
</reference>
<comment type="caution">
    <text evidence="1">The sequence shown here is derived from an EMBL/GenBank/DDBJ whole genome shotgun (WGS) entry which is preliminary data.</text>
</comment>
<sequence>IPETIDAAYLFYALVNRNSMDGKVMDTTVSSLQDLRDPKPPALPRHHATLLERQQEASWEE</sequence>
<feature type="non-terminal residue" evidence="1">
    <location>
        <position position="1"/>
    </location>
</feature>